<proteinExistence type="predicted"/>
<evidence type="ECO:0000313" key="2">
    <source>
        <dbReference type="EMBL" id="WRT68464.1"/>
    </source>
</evidence>
<reference evidence="2 3" key="1">
    <citation type="submission" date="2024-01" db="EMBL/GenBank/DDBJ databases">
        <title>Comparative genomics of Cryptococcus and Kwoniella reveals pathogenesis evolution and contrasting modes of karyotype evolution via chromosome fusion or intercentromeric recombination.</title>
        <authorList>
            <person name="Coelho M.A."/>
            <person name="David-Palma M."/>
            <person name="Shea T."/>
            <person name="Bowers K."/>
            <person name="McGinley-Smith S."/>
            <person name="Mohammad A.W."/>
            <person name="Gnirke A."/>
            <person name="Yurkov A.M."/>
            <person name="Nowrousian M."/>
            <person name="Sun S."/>
            <person name="Cuomo C.A."/>
            <person name="Heitman J."/>
        </authorList>
    </citation>
    <scope>NUCLEOTIDE SEQUENCE [LARGE SCALE GENOMIC DNA]</scope>
    <source>
        <strain evidence="2">CBS 11374</strain>
    </source>
</reference>
<dbReference type="Proteomes" id="UP001329825">
    <property type="component" value="Chromosome 7"/>
</dbReference>
<protein>
    <recommendedName>
        <fullName evidence="4">Rho-GAP domain-containing protein</fullName>
    </recommendedName>
</protein>
<feature type="region of interest" description="Disordered" evidence="1">
    <location>
        <begin position="33"/>
        <end position="178"/>
    </location>
</feature>
<name>A0ABZ1D574_9TREE</name>
<evidence type="ECO:0000256" key="1">
    <source>
        <dbReference type="SAM" id="MobiDB-lite"/>
    </source>
</evidence>
<accession>A0ABZ1D574</accession>
<dbReference type="EMBL" id="CP141887">
    <property type="protein sequence ID" value="WRT68464.1"/>
    <property type="molecule type" value="Genomic_DNA"/>
</dbReference>
<organism evidence="2 3">
    <name type="scientific">Kwoniella shivajii</name>
    <dbReference type="NCBI Taxonomy" id="564305"/>
    <lineage>
        <taxon>Eukaryota</taxon>
        <taxon>Fungi</taxon>
        <taxon>Dikarya</taxon>
        <taxon>Basidiomycota</taxon>
        <taxon>Agaricomycotina</taxon>
        <taxon>Tremellomycetes</taxon>
        <taxon>Tremellales</taxon>
        <taxon>Cryptococcaceae</taxon>
        <taxon>Kwoniella</taxon>
    </lineage>
</organism>
<feature type="compositionally biased region" description="Pro residues" evidence="1">
    <location>
        <begin position="94"/>
        <end position="107"/>
    </location>
</feature>
<sequence length="178" mass="19113">MRPKEHVLSKQVLEFLIEHQDNFLLGMELKKRKEKKQIPTPPPMVKADSDLMLPSDSDDEAPAGGYYVIEGTGRPTSPPIASPVQPNISASLLPAPPVRTKPSPAKPAPSDLMEMSDSDDEAPPGGYEVRTGNPLTSRAAIIAKAQAGGSSIARRKTLPTRRPGDSTASLRRTTKEAP</sequence>
<gene>
    <name evidence="2" type="ORF">IL334_005440</name>
</gene>
<dbReference type="GeneID" id="87957571"/>
<dbReference type="RefSeq" id="XP_062793204.1">
    <property type="nucleotide sequence ID" value="XM_062937153.1"/>
</dbReference>
<keyword evidence="3" id="KW-1185">Reference proteome</keyword>
<evidence type="ECO:0008006" key="4">
    <source>
        <dbReference type="Google" id="ProtNLM"/>
    </source>
</evidence>
<evidence type="ECO:0000313" key="3">
    <source>
        <dbReference type="Proteomes" id="UP001329825"/>
    </source>
</evidence>